<dbReference type="GO" id="GO:0045259">
    <property type="term" value="C:proton-transporting ATP synthase complex"/>
    <property type="evidence" value="ECO:0007669"/>
    <property type="project" value="UniProtKB-KW"/>
</dbReference>
<evidence type="ECO:0000313" key="13">
    <source>
        <dbReference type="Proteomes" id="UP000236434"/>
    </source>
</evidence>
<feature type="domain" description="ATP synthase F1 complex delta/epsilon subunit N-terminal" evidence="11">
    <location>
        <begin position="2"/>
        <end position="81"/>
    </location>
</feature>
<evidence type="ECO:0000256" key="5">
    <source>
        <dbReference type="ARBA" id="ARBA00023136"/>
    </source>
</evidence>
<evidence type="ECO:0000256" key="3">
    <source>
        <dbReference type="ARBA" id="ARBA00022448"/>
    </source>
</evidence>
<evidence type="ECO:0000256" key="1">
    <source>
        <dbReference type="ARBA" id="ARBA00004184"/>
    </source>
</evidence>
<dbReference type="Pfam" id="PF02823">
    <property type="entry name" value="ATP-synt_DE_N"/>
    <property type="match status" value="1"/>
</dbReference>
<comment type="caution">
    <text evidence="12">The sequence shown here is derived from an EMBL/GenBank/DDBJ whole genome shotgun (WGS) entry which is preliminary data.</text>
</comment>
<dbReference type="EMBL" id="AZRL01000004">
    <property type="protein sequence ID" value="PNR97578.1"/>
    <property type="molecule type" value="Genomic_DNA"/>
</dbReference>
<dbReference type="InterPro" id="IPR001469">
    <property type="entry name" value="ATP_synth_F1_dsu/esu"/>
</dbReference>
<evidence type="ECO:0000256" key="9">
    <source>
        <dbReference type="RuleBase" id="RU003656"/>
    </source>
</evidence>
<accession>A0A2K1P462</accession>
<dbReference type="OrthoDB" id="47229at2"/>
<organism evidence="12 13">
    <name type="scientific">Petrotoga olearia DSM 13574</name>
    <dbReference type="NCBI Taxonomy" id="1122955"/>
    <lineage>
        <taxon>Bacteria</taxon>
        <taxon>Thermotogati</taxon>
        <taxon>Thermotogota</taxon>
        <taxon>Thermotogae</taxon>
        <taxon>Petrotogales</taxon>
        <taxon>Petrotogaceae</taxon>
        <taxon>Petrotoga</taxon>
    </lineage>
</organism>
<keyword evidence="3 8" id="KW-0813">Transport</keyword>
<dbReference type="Gene3D" id="2.60.15.10">
    <property type="entry name" value="F0F1 ATP synthase delta/epsilon subunit, N-terminal"/>
    <property type="match status" value="1"/>
</dbReference>
<comment type="subcellular location">
    <subcellularLocation>
        <location evidence="8">Cell membrane</location>
        <topology evidence="8">Peripheral membrane protein</topology>
    </subcellularLocation>
    <subcellularLocation>
        <location evidence="1">Endomembrane system</location>
        <topology evidence="1">Peripheral membrane protein</topology>
    </subcellularLocation>
</comment>
<evidence type="ECO:0000256" key="7">
    <source>
        <dbReference type="ARBA" id="ARBA00023310"/>
    </source>
</evidence>
<dbReference type="HAMAP" id="MF_00530">
    <property type="entry name" value="ATP_synth_epsil_bac"/>
    <property type="match status" value="1"/>
</dbReference>
<keyword evidence="5 8" id="KW-0472">Membrane</keyword>
<dbReference type="GO" id="GO:0046933">
    <property type="term" value="F:proton-transporting ATP synthase activity, rotational mechanism"/>
    <property type="evidence" value="ECO:0007669"/>
    <property type="project" value="UniProtKB-UniRule"/>
</dbReference>
<keyword evidence="4 8" id="KW-0406">Ion transport</keyword>
<evidence type="ECO:0000256" key="6">
    <source>
        <dbReference type="ARBA" id="ARBA00023196"/>
    </source>
</evidence>
<evidence type="ECO:0000256" key="8">
    <source>
        <dbReference type="HAMAP-Rule" id="MF_00530"/>
    </source>
</evidence>
<reference evidence="12 13" key="1">
    <citation type="submission" date="2013-12" db="EMBL/GenBank/DDBJ databases">
        <title>Comparative genomics of Petrotoga isolates.</title>
        <authorList>
            <person name="Nesbo C.L."/>
            <person name="Charchuk R."/>
            <person name="Chow K."/>
        </authorList>
    </citation>
    <scope>NUCLEOTIDE SEQUENCE [LARGE SCALE GENOMIC DNA]</scope>
    <source>
        <strain evidence="12 13">DSM 13574</strain>
    </source>
</reference>
<evidence type="ECO:0000256" key="4">
    <source>
        <dbReference type="ARBA" id="ARBA00023065"/>
    </source>
</evidence>
<dbReference type="GO" id="GO:0012505">
    <property type="term" value="C:endomembrane system"/>
    <property type="evidence" value="ECO:0007669"/>
    <property type="project" value="UniProtKB-SubCell"/>
</dbReference>
<evidence type="ECO:0000256" key="10">
    <source>
        <dbReference type="SAM" id="Coils"/>
    </source>
</evidence>
<dbReference type="PANTHER" id="PTHR13822:SF10">
    <property type="entry name" value="ATP SYNTHASE EPSILON CHAIN, CHLOROPLASTIC"/>
    <property type="match status" value="1"/>
</dbReference>
<feature type="coiled-coil region" evidence="10">
    <location>
        <begin position="89"/>
        <end position="116"/>
    </location>
</feature>
<dbReference type="InterPro" id="IPR036771">
    <property type="entry name" value="ATPsynth_dsu/esu_N"/>
</dbReference>
<dbReference type="Proteomes" id="UP000236434">
    <property type="component" value="Unassembled WGS sequence"/>
</dbReference>
<comment type="subunit">
    <text evidence="8 9">F-type ATPases have 2 components, CF(1) - the catalytic core - and CF(0) - the membrane proton channel. CF(1) has five subunits: alpha(3), beta(3), gamma(1), delta(1), epsilon(1). CF(0) has three main subunits: a, b and c.</text>
</comment>
<dbReference type="GO" id="GO:0005886">
    <property type="term" value="C:plasma membrane"/>
    <property type="evidence" value="ECO:0007669"/>
    <property type="project" value="UniProtKB-SubCell"/>
</dbReference>
<name>A0A2K1P462_9BACT</name>
<proteinExistence type="inferred from homology"/>
<protein>
    <recommendedName>
        <fullName evidence="8">ATP synthase epsilon chain</fullName>
    </recommendedName>
    <alternativeName>
        <fullName evidence="8">ATP synthase F1 sector epsilon subunit</fullName>
    </alternativeName>
    <alternativeName>
        <fullName evidence="8">F-ATPase epsilon subunit</fullName>
    </alternativeName>
</protein>
<dbReference type="PANTHER" id="PTHR13822">
    <property type="entry name" value="ATP SYNTHASE DELTA/EPSILON CHAIN"/>
    <property type="match status" value="1"/>
</dbReference>
<comment type="function">
    <text evidence="8">Produces ATP from ADP in the presence of a proton gradient across the membrane.</text>
</comment>
<evidence type="ECO:0000256" key="2">
    <source>
        <dbReference type="ARBA" id="ARBA00005712"/>
    </source>
</evidence>
<dbReference type="RefSeq" id="WP_103066402.1">
    <property type="nucleotide sequence ID" value="NZ_AZRL01000004.1"/>
</dbReference>
<dbReference type="AlphaFoldDB" id="A0A2K1P462"/>
<keyword evidence="8" id="KW-1003">Cell membrane</keyword>
<dbReference type="CDD" id="cd12152">
    <property type="entry name" value="F1-ATPase_delta"/>
    <property type="match status" value="1"/>
</dbReference>
<evidence type="ECO:0000313" key="12">
    <source>
        <dbReference type="EMBL" id="PNR97578.1"/>
    </source>
</evidence>
<dbReference type="SUPFAM" id="SSF51344">
    <property type="entry name" value="Epsilon subunit of F1F0-ATP synthase N-terminal domain"/>
    <property type="match status" value="1"/>
</dbReference>
<sequence length="132" mass="14932">MFKFKVVTPEGVKYEEDVQYVEFKTKEGSMGTLTQRLPIVTSLRIAPVLIKKVDNSVDSFAIHGGILEMTGEEMTIVTTAAERSEDIDVEAARKAMESAQEQIKAAEDKFKKIKLQTRIEKNLLRVNLSKRK</sequence>
<dbReference type="GO" id="GO:0005524">
    <property type="term" value="F:ATP binding"/>
    <property type="evidence" value="ECO:0007669"/>
    <property type="project" value="UniProtKB-UniRule"/>
</dbReference>
<comment type="similarity">
    <text evidence="2 8 9">Belongs to the ATPase epsilon chain family.</text>
</comment>
<keyword evidence="8" id="KW-0375">Hydrogen ion transport</keyword>
<dbReference type="NCBIfam" id="TIGR01216">
    <property type="entry name" value="ATP_synt_epsi"/>
    <property type="match status" value="1"/>
</dbReference>
<keyword evidence="6 8" id="KW-0139">CF(1)</keyword>
<gene>
    <name evidence="8" type="primary">atpC</name>
    <name evidence="12" type="ORF">X929_02135</name>
</gene>
<keyword evidence="10" id="KW-0175">Coiled coil</keyword>
<keyword evidence="7 8" id="KW-0066">ATP synthesis</keyword>
<evidence type="ECO:0000259" key="11">
    <source>
        <dbReference type="Pfam" id="PF02823"/>
    </source>
</evidence>
<dbReference type="InterPro" id="IPR020546">
    <property type="entry name" value="ATP_synth_F1_dsu/esu_N"/>
</dbReference>